<gene>
    <name evidence="2" type="ORF">C1645_874011</name>
</gene>
<proteinExistence type="predicted"/>
<keyword evidence="1" id="KW-0472">Membrane</keyword>
<reference evidence="2 3" key="1">
    <citation type="submission" date="2018-06" db="EMBL/GenBank/DDBJ databases">
        <title>Comparative genomics reveals the genomic features of Rhizophagus irregularis, R. cerebriforme, R. diaphanum and Gigaspora rosea, and their symbiotic lifestyle signature.</title>
        <authorList>
            <person name="Morin E."/>
            <person name="San Clemente H."/>
            <person name="Chen E.C.H."/>
            <person name="De La Providencia I."/>
            <person name="Hainaut M."/>
            <person name="Kuo A."/>
            <person name="Kohler A."/>
            <person name="Murat C."/>
            <person name="Tang N."/>
            <person name="Roy S."/>
            <person name="Loubradou J."/>
            <person name="Henrissat B."/>
            <person name="Grigoriev I.V."/>
            <person name="Corradi N."/>
            <person name="Roux C."/>
            <person name="Martin F.M."/>
        </authorList>
    </citation>
    <scope>NUCLEOTIDE SEQUENCE [LARGE SCALE GENOMIC DNA]</scope>
    <source>
        <strain evidence="2 3">DAOM 227022</strain>
    </source>
</reference>
<dbReference type="Proteomes" id="UP000265703">
    <property type="component" value="Unassembled WGS sequence"/>
</dbReference>
<keyword evidence="1" id="KW-0812">Transmembrane</keyword>
<evidence type="ECO:0000256" key="1">
    <source>
        <dbReference type="SAM" id="Phobius"/>
    </source>
</evidence>
<name>A0A397T5F3_9GLOM</name>
<evidence type="ECO:0000313" key="2">
    <source>
        <dbReference type="EMBL" id="RIA93560.1"/>
    </source>
</evidence>
<accession>A0A397T5F3</accession>
<feature type="transmembrane region" description="Helical" evidence="1">
    <location>
        <begin position="137"/>
        <end position="163"/>
    </location>
</feature>
<keyword evidence="3" id="KW-1185">Reference proteome</keyword>
<sequence length="171" mass="19856">MSDIPNNSSLPQEINNFVIAEQQQQQNSFEIIIIIETQVYIDSLSSQQQYPHTQFSDSDIELNEIKQNQTYSPGAEAVYSITASNGLLQYLFKSPNNIIRPNKDIGNMVNHNIQPEQRGLTSITSIEQLSRMRWWKIWFCMGMLIWIAIQLFNYSLIMFLYSIQSTFFSSN</sequence>
<dbReference type="EMBL" id="QKYT01000101">
    <property type="protein sequence ID" value="RIA93560.1"/>
    <property type="molecule type" value="Genomic_DNA"/>
</dbReference>
<evidence type="ECO:0000313" key="3">
    <source>
        <dbReference type="Proteomes" id="UP000265703"/>
    </source>
</evidence>
<protein>
    <submittedName>
        <fullName evidence="2">Uncharacterized protein</fullName>
    </submittedName>
</protein>
<dbReference type="AlphaFoldDB" id="A0A397T5F3"/>
<comment type="caution">
    <text evidence="2">The sequence shown here is derived from an EMBL/GenBank/DDBJ whole genome shotgun (WGS) entry which is preliminary data.</text>
</comment>
<keyword evidence="1" id="KW-1133">Transmembrane helix</keyword>
<organism evidence="2 3">
    <name type="scientific">Glomus cerebriforme</name>
    <dbReference type="NCBI Taxonomy" id="658196"/>
    <lineage>
        <taxon>Eukaryota</taxon>
        <taxon>Fungi</taxon>
        <taxon>Fungi incertae sedis</taxon>
        <taxon>Mucoromycota</taxon>
        <taxon>Glomeromycotina</taxon>
        <taxon>Glomeromycetes</taxon>
        <taxon>Glomerales</taxon>
        <taxon>Glomeraceae</taxon>
        <taxon>Glomus</taxon>
    </lineage>
</organism>